<keyword evidence="2" id="KW-0732">Signal</keyword>
<organism evidence="3 4">
    <name type="scientific">Antarctobacter heliothermus</name>
    <dbReference type="NCBI Taxonomy" id="74033"/>
    <lineage>
        <taxon>Bacteria</taxon>
        <taxon>Pseudomonadati</taxon>
        <taxon>Pseudomonadota</taxon>
        <taxon>Alphaproteobacteria</taxon>
        <taxon>Rhodobacterales</taxon>
        <taxon>Roseobacteraceae</taxon>
        <taxon>Antarctobacter</taxon>
    </lineage>
</organism>
<feature type="chain" id="PRO_5012895909" description="Lipoprotein" evidence="2">
    <location>
        <begin position="22"/>
        <end position="94"/>
    </location>
</feature>
<protein>
    <recommendedName>
        <fullName evidence="5">Lipoprotein</fullName>
    </recommendedName>
</protein>
<accession>A0A239ANH3</accession>
<dbReference type="Proteomes" id="UP000198440">
    <property type="component" value="Unassembled WGS sequence"/>
</dbReference>
<proteinExistence type="predicted"/>
<dbReference type="RefSeq" id="WP_089275791.1">
    <property type="nucleotide sequence ID" value="NZ_FZON01000001.1"/>
</dbReference>
<gene>
    <name evidence="3" type="ORF">SAMN04488078_100127</name>
</gene>
<dbReference type="AlphaFoldDB" id="A0A239ANH3"/>
<evidence type="ECO:0008006" key="5">
    <source>
        <dbReference type="Google" id="ProtNLM"/>
    </source>
</evidence>
<evidence type="ECO:0000256" key="1">
    <source>
        <dbReference type="SAM" id="MobiDB-lite"/>
    </source>
</evidence>
<feature type="region of interest" description="Disordered" evidence="1">
    <location>
        <begin position="71"/>
        <end position="94"/>
    </location>
</feature>
<evidence type="ECO:0000313" key="3">
    <source>
        <dbReference type="EMBL" id="SNR97080.1"/>
    </source>
</evidence>
<dbReference type="EMBL" id="FZON01000001">
    <property type="protein sequence ID" value="SNR97080.1"/>
    <property type="molecule type" value="Genomic_DNA"/>
</dbReference>
<name>A0A239ANH3_9RHOB</name>
<reference evidence="3 4" key="1">
    <citation type="submission" date="2017-06" db="EMBL/GenBank/DDBJ databases">
        <authorList>
            <person name="Kim H.J."/>
            <person name="Triplett B.A."/>
        </authorList>
    </citation>
    <scope>NUCLEOTIDE SEQUENCE [LARGE SCALE GENOMIC DNA]</scope>
    <source>
        <strain evidence="3 4">DSM 11445</strain>
    </source>
</reference>
<evidence type="ECO:0000256" key="2">
    <source>
        <dbReference type="SAM" id="SignalP"/>
    </source>
</evidence>
<dbReference type="PROSITE" id="PS51257">
    <property type="entry name" value="PROKAR_LIPOPROTEIN"/>
    <property type="match status" value="1"/>
</dbReference>
<evidence type="ECO:0000313" key="4">
    <source>
        <dbReference type="Proteomes" id="UP000198440"/>
    </source>
</evidence>
<feature type="signal peptide" evidence="2">
    <location>
        <begin position="1"/>
        <end position="21"/>
    </location>
</feature>
<sequence>MRQTWIAACACAALAAACAQTEETEVYVQPEFDKFGNVVNGAIIGDNFVLADGTIAGPVSPDVAAANRTQTRDLTQAQQQVQDQQQTQQQRRGN</sequence>